<dbReference type="Proteomes" id="UP001295684">
    <property type="component" value="Unassembled WGS sequence"/>
</dbReference>
<feature type="compositionally biased region" description="Polar residues" evidence="1">
    <location>
        <begin position="268"/>
        <end position="278"/>
    </location>
</feature>
<evidence type="ECO:0000256" key="1">
    <source>
        <dbReference type="SAM" id="MobiDB-lite"/>
    </source>
</evidence>
<accession>A0AAD1U5H2</accession>
<feature type="region of interest" description="Disordered" evidence="1">
    <location>
        <begin position="412"/>
        <end position="431"/>
    </location>
</feature>
<comment type="caution">
    <text evidence="2">The sequence shown here is derived from an EMBL/GenBank/DDBJ whole genome shotgun (WGS) entry which is preliminary data.</text>
</comment>
<dbReference type="EMBL" id="CAMPGE010000870">
    <property type="protein sequence ID" value="CAI2359633.1"/>
    <property type="molecule type" value="Genomic_DNA"/>
</dbReference>
<dbReference type="AlphaFoldDB" id="A0AAD1U5H2"/>
<evidence type="ECO:0000313" key="2">
    <source>
        <dbReference type="EMBL" id="CAI2359633.1"/>
    </source>
</evidence>
<keyword evidence="3" id="KW-1185">Reference proteome</keyword>
<reference evidence="2" key="1">
    <citation type="submission" date="2023-07" db="EMBL/GenBank/DDBJ databases">
        <authorList>
            <consortium name="AG Swart"/>
            <person name="Singh M."/>
            <person name="Singh A."/>
            <person name="Seah K."/>
            <person name="Emmerich C."/>
        </authorList>
    </citation>
    <scope>NUCLEOTIDE SEQUENCE</scope>
    <source>
        <strain evidence="2">DP1</strain>
    </source>
</reference>
<sequence>MSASSEKLDLPDKVKNSTRKYFDIIDGLFERSSIEAEYEFFDSPKFQDENQMFTLQKYQMIKRKLMEDQYKKNELKLSYSYCKPIDHLARDSEIINKALMRGKFTLKCKNDANNAQVIEEFVQEPLAFYIHKARHFIEKVIKKENKTVKSLSPRGKSTSAKLLKKTPFPVGKDDNLVKLPRGIKGIHNRLRINSKSRRGKKLIKPRKSPNLGNQFELTINVRDEQNHVSVLRSPKKENKLNNLNIFGGGDEHKINDMNKKKSGGKNWIKTQQSNNFSPRNRDLIISPKRDIKVSKFQDSRSPNIEKKGDELKDKIRIETSDNISQRNFLCNTPSQSATLSNLQSERRPSRVYFIKRNSNIKKLFRLESNKLRCQTPAMDEERSQVRYLNLEEKDVEKNVVACKLPFTSHLSNRRRHRMESESTHKTPRVKSSLKTRKVNQKLRTIVQKLDDIVEEEPCQNIFEEMEFNIIKEQFKANKRNYLSQMLQKYDDTPLDANKMLITLIQELTSEKYNDDKNKEQIVKEYKSSQEPLRYMKTTKI</sequence>
<feature type="region of interest" description="Disordered" evidence="1">
    <location>
        <begin position="261"/>
        <end position="280"/>
    </location>
</feature>
<protein>
    <submittedName>
        <fullName evidence="2">Uncharacterized protein</fullName>
    </submittedName>
</protein>
<name>A0AAD1U5H2_EUPCR</name>
<organism evidence="2 3">
    <name type="scientific">Euplotes crassus</name>
    <dbReference type="NCBI Taxonomy" id="5936"/>
    <lineage>
        <taxon>Eukaryota</taxon>
        <taxon>Sar</taxon>
        <taxon>Alveolata</taxon>
        <taxon>Ciliophora</taxon>
        <taxon>Intramacronucleata</taxon>
        <taxon>Spirotrichea</taxon>
        <taxon>Hypotrichia</taxon>
        <taxon>Euplotida</taxon>
        <taxon>Euplotidae</taxon>
        <taxon>Moneuplotes</taxon>
    </lineage>
</organism>
<evidence type="ECO:0000313" key="3">
    <source>
        <dbReference type="Proteomes" id="UP001295684"/>
    </source>
</evidence>
<proteinExistence type="predicted"/>
<gene>
    <name evidence="2" type="ORF">ECRASSUSDP1_LOCUS925</name>
</gene>